<dbReference type="PIRSF" id="PIRSF000112">
    <property type="entry name" value="Glycerol_dehydrogenase"/>
    <property type="match status" value="1"/>
</dbReference>
<dbReference type="Gene3D" id="3.40.50.1970">
    <property type="match status" value="1"/>
</dbReference>
<dbReference type="InterPro" id="IPR018211">
    <property type="entry name" value="ADH_Fe_CS"/>
</dbReference>
<dbReference type="InterPro" id="IPR001670">
    <property type="entry name" value="ADH_Fe/GldA"/>
</dbReference>
<evidence type="ECO:0000256" key="1">
    <source>
        <dbReference type="ARBA" id="ARBA00007358"/>
    </source>
</evidence>
<protein>
    <submittedName>
        <fullName evidence="5">Iron-containing alcohol dehydrogenase family protein</fullName>
    </submittedName>
</protein>
<dbReference type="EMBL" id="JBHHMI010000002">
    <property type="protein sequence ID" value="MFB5265704.1"/>
    <property type="molecule type" value="Genomic_DNA"/>
</dbReference>
<feature type="domain" description="Alcohol dehydrogenase iron-type/glycerol dehydrogenase GldA" evidence="4">
    <location>
        <begin position="7"/>
        <end position="153"/>
    </location>
</feature>
<dbReference type="PANTHER" id="PTHR43616">
    <property type="entry name" value="GLYCEROL DEHYDROGENASE"/>
    <property type="match status" value="1"/>
</dbReference>
<dbReference type="Pfam" id="PF00465">
    <property type="entry name" value="Fe-ADH"/>
    <property type="match status" value="1"/>
</dbReference>
<evidence type="ECO:0000313" key="6">
    <source>
        <dbReference type="Proteomes" id="UP001580346"/>
    </source>
</evidence>
<gene>
    <name evidence="5" type="ORF">ACE41H_02735</name>
</gene>
<reference evidence="5 6" key="1">
    <citation type="submission" date="2024-09" db="EMBL/GenBank/DDBJ databases">
        <title>Paenibacillus zeirhizospherea sp. nov., isolated from surface of the maize (Zea mays) roots in a horticulture field, Hungary.</title>
        <authorList>
            <person name="Marton D."/>
            <person name="Farkas M."/>
            <person name="Bedics A."/>
            <person name="Toth E."/>
            <person name="Tancsics A."/>
            <person name="Boka K."/>
            <person name="Maroti G."/>
            <person name="Kriszt B."/>
            <person name="Cserhati M."/>
        </authorList>
    </citation>
    <scope>NUCLEOTIDE SEQUENCE [LARGE SCALE GENOMIC DNA]</scope>
    <source>
        <strain evidence="5 6">KCTC 33519</strain>
    </source>
</reference>
<evidence type="ECO:0000259" key="4">
    <source>
        <dbReference type="Pfam" id="PF00465"/>
    </source>
</evidence>
<dbReference type="InterPro" id="IPR016205">
    <property type="entry name" value="Glycerol_DH"/>
</dbReference>
<accession>A0ABV5AQQ9</accession>
<sequence>MLTVKAPHHYWNEPDLLQKSGSLIAPYGKKAFIVAGQKALEAAGPAFLESLEQAGITRTIALFDGEVTAAEIEEYTTKAAAQPTDVVIGVGGGKALDLAKAIGGRLHLPVVTVPTIAATCASWAAVSILYDELGRFSGYLANEHSPALVLADTRVLAAAPKRYLASGIGDTIVKWYEIAVNLSDEPDGLDVQIATQTARLALDRLRRHALTAYETAGSGEVTPALTETVNDIIVLAGLAGTVQGLKPRAGIAHAIHNSLTFVPQTTGTLHGEKVAFGLLAQTVLEGRAEHEIGELAAWLHSLELPVTLRELGITEDSPNIASDIAKRVHLREDTTQGLSFDVNEASLAEAIQQADQWGQRVQQEAVLAKS</sequence>
<keyword evidence="2" id="KW-0479">Metal-binding</keyword>
<proteinExistence type="inferred from homology"/>
<dbReference type="CDD" id="cd08550">
    <property type="entry name" value="GlyDH-like"/>
    <property type="match status" value="1"/>
</dbReference>
<dbReference type="Gene3D" id="1.20.1090.10">
    <property type="entry name" value="Dehydroquinate synthase-like - alpha domain"/>
    <property type="match status" value="1"/>
</dbReference>
<dbReference type="PANTHER" id="PTHR43616:SF3">
    <property type="entry name" value="HYDROXYCARBOXYLATE DEHYDROGENASE A"/>
    <property type="match status" value="1"/>
</dbReference>
<dbReference type="RefSeq" id="WP_375353219.1">
    <property type="nucleotide sequence ID" value="NZ_JBHHMI010000002.1"/>
</dbReference>
<keyword evidence="6" id="KW-1185">Reference proteome</keyword>
<evidence type="ECO:0000256" key="3">
    <source>
        <dbReference type="ARBA" id="ARBA00023002"/>
    </source>
</evidence>
<evidence type="ECO:0000256" key="2">
    <source>
        <dbReference type="ARBA" id="ARBA00022723"/>
    </source>
</evidence>
<dbReference type="PROSITE" id="PS00913">
    <property type="entry name" value="ADH_IRON_1"/>
    <property type="match status" value="1"/>
</dbReference>
<comment type="similarity">
    <text evidence="1">Belongs to the iron-containing alcohol dehydrogenase family.</text>
</comment>
<comment type="caution">
    <text evidence="5">The sequence shown here is derived from an EMBL/GenBank/DDBJ whole genome shotgun (WGS) entry which is preliminary data.</text>
</comment>
<name>A0ABV5AQQ9_9BACL</name>
<organism evidence="5 6">
    <name type="scientific">Paenibacillus enshidis</name>
    <dbReference type="NCBI Taxonomy" id="1458439"/>
    <lineage>
        <taxon>Bacteria</taxon>
        <taxon>Bacillati</taxon>
        <taxon>Bacillota</taxon>
        <taxon>Bacilli</taxon>
        <taxon>Bacillales</taxon>
        <taxon>Paenibacillaceae</taxon>
        <taxon>Paenibacillus</taxon>
    </lineage>
</organism>
<dbReference type="SUPFAM" id="SSF56796">
    <property type="entry name" value="Dehydroquinate synthase-like"/>
    <property type="match status" value="1"/>
</dbReference>
<evidence type="ECO:0000313" key="5">
    <source>
        <dbReference type="EMBL" id="MFB5265704.1"/>
    </source>
</evidence>
<keyword evidence="3" id="KW-0560">Oxidoreductase</keyword>
<dbReference type="Proteomes" id="UP001580346">
    <property type="component" value="Unassembled WGS sequence"/>
</dbReference>